<dbReference type="Proteomes" id="UP000029120">
    <property type="component" value="Chromosome 2"/>
</dbReference>
<protein>
    <submittedName>
        <fullName evidence="2">Uncharacterized protein</fullName>
    </submittedName>
</protein>
<feature type="compositionally biased region" description="Acidic residues" evidence="1">
    <location>
        <begin position="78"/>
        <end position="111"/>
    </location>
</feature>
<dbReference type="EMBL" id="CM002870">
    <property type="protein sequence ID" value="KFK40924.1"/>
    <property type="molecule type" value="Genomic_DNA"/>
</dbReference>
<proteinExistence type="predicted"/>
<evidence type="ECO:0000313" key="2">
    <source>
        <dbReference type="EMBL" id="KFK40924.1"/>
    </source>
</evidence>
<sequence>MPPRRIVMLGLPRPEVINLSESEEISDGVDGLNSETTWETDQSGCINVRTWPSESEEPDEPMYAVDRAGQSRYHDEREESMETEPEENLEEDPDEEPIEEEPMEEEPMDANEDVQPVLNSEATLLPTAEPKSPVYIEISSDSAMSLERKDSPVPVESRIPMPLGPVRDFPVIAPNSSQPALGSIFDDSPSWANYWSHYTGGKHQSEADRSWWNLDIPQTESPQDTPIPDPVSSIGLGTSTVDLTARRDTFGIGAFIARQNAAARSGRPIDSSLETDPFGLRTSGVGRTDPDPPRRVDRYVNPASSPMTPMYPSGYYGGESSRARSSVMLVTSKGI</sequence>
<evidence type="ECO:0000313" key="3">
    <source>
        <dbReference type="Proteomes" id="UP000029120"/>
    </source>
</evidence>
<organism evidence="2 3">
    <name type="scientific">Arabis alpina</name>
    <name type="common">Alpine rock-cress</name>
    <dbReference type="NCBI Taxonomy" id="50452"/>
    <lineage>
        <taxon>Eukaryota</taxon>
        <taxon>Viridiplantae</taxon>
        <taxon>Streptophyta</taxon>
        <taxon>Embryophyta</taxon>
        <taxon>Tracheophyta</taxon>
        <taxon>Spermatophyta</taxon>
        <taxon>Magnoliopsida</taxon>
        <taxon>eudicotyledons</taxon>
        <taxon>Gunneridae</taxon>
        <taxon>Pentapetalae</taxon>
        <taxon>rosids</taxon>
        <taxon>malvids</taxon>
        <taxon>Brassicales</taxon>
        <taxon>Brassicaceae</taxon>
        <taxon>Arabideae</taxon>
        <taxon>Arabis</taxon>
    </lineage>
</organism>
<keyword evidence="3" id="KW-1185">Reference proteome</keyword>
<dbReference type="Gramene" id="KFK40924">
    <property type="protein sequence ID" value="KFK40924"/>
    <property type="gene ID" value="AALP_AA2G061100"/>
</dbReference>
<name>A0A087HFM2_ARAAL</name>
<accession>A0A087HFM2</accession>
<feature type="compositionally biased region" description="Basic and acidic residues" evidence="1">
    <location>
        <begin position="288"/>
        <end position="298"/>
    </location>
</feature>
<feature type="region of interest" description="Disordered" evidence="1">
    <location>
        <begin position="267"/>
        <end position="323"/>
    </location>
</feature>
<gene>
    <name evidence="2" type="ordered locus">AALP_Aa2g061100</name>
</gene>
<evidence type="ECO:0000256" key="1">
    <source>
        <dbReference type="SAM" id="MobiDB-lite"/>
    </source>
</evidence>
<reference evidence="3" key="1">
    <citation type="journal article" date="2015" name="Nat. Plants">
        <title>Genome expansion of Arabis alpina linked with retrotransposition and reduced symmetric DNA methylation.</title>
        <authorList>
            <person name="Willing E.M."/>
            <person name="Rawat V."/>
            <person name="Mandakova T."/>
            <person name="Maumus F."/>
            <person name="James G.V."/>
            <person name="Nordstroem K.J."/>
            <person name="Becker C."/>
            <person name="Warthmann N."/>
            <person name="Chica C."/>
            <person name="Szarzynska B."/>
            <person name="Zytnicki M."/>
            <person name="Albani M.C."/>
            <person name="Kiefer C."/>
            <person name="Bergonzi S."/>
            <person name="Castaings L."/>
            <person name="Mateos J.L."/>
            <person name="Berns M.C."/>
            <person name="Bujdoso N."/>
            <person name="Piofczyk T."/>
            <person name="de Lorenzo L."/>
            <person name="Barrero-Sicilia C."/>
            <person name="Mateos I."/>
            <person name="Piednoel M."/>
            <person name="Hagmann J."/>
            <person name="Chen-Min-Tao R."/>
            <person name="Iglesias-Fernandez R."/>
            <person name="Schuster S.C."/>
            <person name="Alonso-Blanco C."/>
            <person name="Roudier F."/>
            <person name="Carbonero P."/>
            <person name="Paz-Ares J."/>
            <person name="Davis S.J."/>
            <person name="Pecinka A."/>
            <person name="Quesneville H."/>
            <person name="Colot V."/>
            <person name="Lysak M.A."/>
            <person name="Weigel D."/>
            <person name="Coupland G."/>
            <person name="Schneeberger K."/>
        </authorList>
    </citation>
    <scope>NUCLEOTIDE SEQUENCE [LARGE SCALE GENOMIC DNA]</scope>
    <source>
        <strain evidence="3">cv. Pajares</strain>
    </source>
</reference>
<feature type="compositionally biased region" description="Polar residues" evidence="1">
    <location>
        <begin position="33"/>
        <end position="53"/>
    </location>
</feature>
<feature type="region of interest" description="Disordered" evidence="1">
    <location>
        <begin position="21"/>
        <end position="111"/>
    </location>
</feature>
<dbReference type="AlphaFoldDB" id="A0A087HFM2"/>